<dbReference type="PANTHER" id="PTHR37936">
    <property type="entry name" value="TRANSPOSASE INSC FOR INSERTION ELEMENT IS2A-RELATED"/>
    <property type="match status" value="1"/>
</dbReference>
<keyword evidence="2" id="KW-1185">Reference proteome</keyword>
<name>A0ABU2HXB6_9RHOB</name>
<evidence type="ECO:0000313" key="1">
    <source>
        <dbReference type="EMBL" id="MDS9469702.1"/>
    </source>
</evidence>
<dbReference type="PANTHER" id="PTHR37936:SF3">
    <property type="entry name" value="TRANSPOSASE INSC FOR INSERTION ELEMENT IS2A-RELATED"/>
    <property type="match status" value="1"/>
</dbReference>
<dbReference type="RefSeq" id="WP_311162413.1">
    <property type="nucleotide sequence ID" value="NZ_JAVQLW010000004.1"/>
</dbReference>
<organism evidence="1 2">
    <name type="scientific">Paracoccus aurantius</name>
    <dbReference type="NCBI Taxonomy" id="3073814"/>
    <lineage>
        <taxon>Bacteria</taxon>
        <taxon>Pseudomonadati</taxon>
        <taxon>Pseudomonadota</taxon>
        <taxon>Alphaproteobacteria</taxon>
        <taxon>Rhodobacterales</taxon>
        <taxon>Paracoccaceae</taxon>
        <taxon>Paracoccus</taxon>
    </lineage>
</organism>
<dbReference type="EMBL" id="JAVQLW010000004">
    <property type="protein sequence ID" value="MDS9469702.1"/>
    <property type="molecule type" value="Genomic_DNA"/>
</dbReference>
<dbReference type="InterPro" id="IPR010921">
    <property type="entry name" value="Trp_repressor/repl_initiator"/>
</dbReference>
<dbReference type="SUPFAM" id="SSF48295">
    <property type="entry name" value="TrpR-like"/>
    <property type="match status" value="1"/>
</dbReference>
<reference evidence="2" key="1">
    <citation type="submission" date="2023-07" db="EMBL/GenBank/DDBJ databases">
        <title>Paracoccus sp. MBLB3053 whole genome sequence.</title>
        <authorList>
            <person name="Hwang C.Y."/>
            <person name="Cho E.-S."/>
            <person name="Seo M.-J."/>
        </authorList>
    </citation>
    <scope>NUCLEOTIDE SEQUENCE [LARGE SCALE GENOMIC DNA]</scope>
    <source>
        <strain evidence="2">MBLB3053</strain>
    </source>
</reference>
<proteinExistence type="predicted"/>
<protein>
    <submittedName>
        <fullName evidence="1">Transposase</fullName>
    </submittedName>
</protein>
<comment type="caution">
    <text evidence="1">The sequence shown here is derived from an EMBL/GenBank/DDBJ whole genome shotgun (WGS) entry which is preliminary data.</text>
</comment>
<dbReference type="Pfam" id="PF01527">
    <property type="entry name" value="HTH_Tnp_1"/>
    <property type="match status" value="1"/>
</dbReference>
<sequence length="138" mass="14852">MDAHLDASSGGLATRLDVLMGPSGRLQRSEPERARIAAESLMPGVRVVDLARKHGTTRWQIYNWRKKLQSGELALPESVAALPVFAELLVEMAPAEASVPLAPAEIEIVVGDVVIRSGVRTDEQHLTLVIRAARASAP</sequence>
<accession>A0ABU2HXB6</accession>
<evidence type="ECO:0000313" key="2">
    <source>
        <dbReference type="Proteomes" id="UP001269144"/>
    </source>
</evidence>
<dbReference type="InterPro" id="IPR002514">
    <property type="entry name" value="Transposase_8"/>
</dbReference>
<gene>
    <name evidence="1" type="ORF">RGQ15_19230</name>
</gene>
<dbReference type="Proteomes" id="UP001269144">
    <property type="component" value="Unassembled WGS sequence"/>
</dbReference>